<dbReference type="GO" id="GO:0009298">
    <property type="term" value="P:GDP-mannose biosynthetic process"/>
    <property type="evidence" value="ECO:0007669"/>
    <property type="project" value="TreeGrafter"/>
</dbReference>
<proteinExistence type="predicted"/>
<comment type="caution">
    <text evidence="2">The sequence shown here is derived from an EMBL/GenBank/DDBJ whole genome shotgun (WGS) entry which is preliminary data.</text>
</comment>
<dbReference type="InterPro" id="IPR014710">
    <property type="entry name" value="RmlC-like_jellyroll"/>
</dbReference>
<dbReference type="RefSeq" id="WP_121807173.1">
    <property type="nucleotide sequence ID" value="NZ_RDBE01000010.1"/>
</dbReference>
<dbReference type="SUPFAM" id="SSF51182">
    <property type="entry name" value="RmlC-like cupins"/>
    <property type="match status" value="1"/>
</dbReference>
<dbReference type="InterPro" id="IPR051161">
    <property type="entry name" value="Mannose-6P_isomerase_type2"/>
</dbReference>
<accession>A0A3L8NYE7</accession>
<gene>
    <name evidence="2" type="ORF">D9V37_16025</name>
</gene>
<dbReference type="AlphaFoldDB" id="A0A3L8NYE7"/>
<dbReference type="Pfam" id="PF01050">
    <property type="entry name" value="MannoseP_isomer"/>
    <property type="match status" value="1"/>
</dbReference>
<dbReference type="PANTHER" id="PTHR46390:SF1">
    <property type="entry name" value="MANNOSE-1-PHOSPHATE GUANYLYLTRANSFERASE"/>
    <property type="match status" value="1"/>
</dbReference>
<dbReference type="PANTHER" id="PTHR46390">
    <property type="entry name" value="MANNOSE-1-PHOSPHATE GUANYLYLTRANSFERASE"/>
    <property type="match status" value="1"/>
</dbReference>
<reference evidence="2 3" key="1">
    <citation type="submission" date="2018-10" db="EMBL/GenBank/DDBJ databases">
        <title>Marmoricola sp. 4Q3S-7 whole genome shotgun sequence.</title>
        <authorList>
            <person name="Li F."/>
        </authorList>
    </citation>
    <scope>NUCLEOTIDE SEQUENCE [LARGE SCALE GENOMIC DNA]</scope>
    <source>
        <strain evidence="2 3">4Q3S-7</strain>
    </source>
</reference>
<protein>
    <submittedName>
        <fullName evidence="2">Cupin domain-containing protein</fullName>
    </submittedName>
</protein>
<dbReference type="OrthoDB" id="9806359at2"/>
<dbReference type="GO" id="GO:0005976">
    <property type="term" value="P:polysaccharide metabolic process"/>
    <property type="evidence" value="ECO:0007669"/>
    <property type="project" value="InterPro"/>
</dbReference>
<organism evidence="2 3">
    <name type="scientific">Nocardioides mangrovicus</name>
    <dbReference type="NCBI Taxonomy" id="2478913"/>
    <lineage>
        <taxon>Bacteria</taxon>
        <taxon>Bacillati</taxon>
        <taxon>Actinomycetota</taxon>
        <taxon>Actinomycetes</taxon>
        <taxon>Propionibacteriales</taxon>
        <taxon>Nocardioidaceae</taxon>
        <taxon>Nocardioides</taxon>
    </lineage>
</organism>
<evidence type="ECO:0000259" key="1">
    <source>
        <dbReference type="Pfam" id="PF01050"/>
    </source>
</evidence>
<evidence type="ECO:0000313" key="3">
    <source>
        <dbReference type="Proteomes" id="UP000281708"/>
    </source>
</evidence>
<keyword evidence="3" id="KW-1185">Reference proteome</keyword>
<dbReference type="Gene3D" id="2.60.120.10">
    <property type="entry name" value="Jelly Rolls"/>
    <property type="match status" value="1"/>
</dbReference>
<dbReference type="EMBL" id="RDBE01000010">
    <property type="protein sequence ID" value="RLV47667.1"/>
    <property type="molecule type" value="Genomic_DNA"/>
</dbReference>
<dbReference type="Proteomes" id="UP000281708">
    <property type="component" value="Unassembled WGS sequence"/>
</dbReference>
<dbReference type="CDD" id="cd02213">
    <property type="entry name" value="cupin_PMI_typeII_C"/>
    <property type="match status" value="1"/>
</dbReference>
<dbReference type="GO" id="GO:0004475">
    <property type="term" value="F:mannose-1-phosphate guanylyltransferase (GTP) activity"/>
    <property type="evidence" value="ECO:0007669"/>
    <property type="project" value="TreeGrafter"/>
</dbReference>
<name>A0A3L8NYE7_9ACTN</name>
<sequence length="123" mass="13842">MSEPTSDATTPLDSEERPWGSWQVIDVEDGFKVKTIRVQPHSRLSYQTHEHRSEHWVVVKGTATCLVDDVEVVAHVGHSVDVALGAKHRIANEHDEELVIVEVQLGSYTGEDDIVRLQDDYGR</sequence>
<evidence type="ECO:0000313" key="2">
    <source>
        <dbReference type="EMBL" id="RLV47667.1"/>
    </source>
</evidence>
<dbReference type="InterPro" id="IPR011051">
    <property type="entry name" value="RmlC_Cupin_sf"/>
</dbReference>
<dbReference type="InterPro" id="IPR001538">
    <property type="entry name" value="Man6P_isomerase-2_C"/>
</dbReference>
<feature type="domain" description="Mannose-6-phosphate isomerase type II C-terminal" evidence="1">
    <location>
        <begin position="16"/>
        <end position="119"/>
    </location>
</feature>